<proteinExistence type="predicted"/>
<dbReference type="Proteomes" id="UP000095409">
    <property type="component" value="Unassembled WGS sequence"/>
</dbReference>
<evidence type="ECO:0000313" key="12">
    <source>
        <dbReference type="Proteomes" id="UP000261105"/>
    </source>
</evidence>
<accession>A0A173X1Y8</accession>
<organism evidence="5 11">
    <name type="scientific">Blautia obeum</name>
    <dbReference type="NCBI Taxonomy" id="40520"/>
    <lineage>
        <taxon>Bacteria</taxon>
        <taxon>Bacillati</taxon>
        <taxon>Bacillota</taxon>
        <taxon>Clostridia</taxon>
        <taxon>Lachnospirales</taxon>
        <taxon>Lachnospiraceae</taxon>
        <taxon>Blautia</taxon>
    </lineage>
</organism>
<reference evidence="5 11" key="1">
    <citation type="submission" date="2015-09" db="EMBL/GenBank/DDBJ databases">
        <authorList>
            <consortium name="Pathogen Informatics"/>
        </authorList>
    </citation>
    <scope>NUCLEOTIDE SEQUENCE [LARGE SCALE GENOMIC DNA]</scope>
    <source>
        <strain evidence="5 11">2789STDY5608837</strain>
    </source>
</reference>
<evidence type="ECO:0000313" key="14">
    <source>
        <dbReference type="Proteomes" id="UP000284024"/>
    </source>
</evidence>
<dbReference type="Gene3D" id="1.10.10.60">
    <property type="entry name" value="Homeodomain-like"/>
    <property type="match status" value="2"/>
</dbReference>
<dbReference type="PANTHER" id="PTHR43280:SF28">
    <property type="entry name" value="HTH-TYPE TRANSCRIPTIONAL ACTIVATOR RHAS"/>
    <property type="match status" value="1"/>
</dbReference>
<dbReference type="EMBL" id="QROS01000002">
    <property type="protein sequence ID" value="RHL49394.1"/>
    <property type="molecule type" value="Genomic_DNA"/>
</dbReference>
<dbReference type="GO" id="GO:0043565">
    <property type="term" value="F:sequence-specific DNA binding"/>
    <property type="evidence" value="ECO:0007669"/>
    <property type="project" value="InterPro"/>
</dbReference>
<dbReference type="Proteomes" id="UP000261105">
    <property type="component" value="Unassembled WGS sequence"/>
</dbReference>
<keyword evidence="3" id="KW-0804">Transcription</keyword>
<dbReference type="EMBL" id="QRVV01000001">
    <property type="protein sequence ID" value="RGS76160.1"/>
    <property type="molecule type" value="Genomic_DNA"/>
</dbReference>
<dbReference type="AlphaFoldDB" id="A0A173X1Y8"/>
<evidence type="ECO:0000259" key="4">
    <source>
        <dbReference type="PROSITE" id="PS01124"/>
    </source>
</evidence>
<evidence type="ECO:0000313" key="7">
    <source>
        <dbReference type="EMBL" id="RGQ04706.1"/>
    </source>
</evidence>
<evidence type="ECO:0000313" key="16">
    <source>
        <dbReference type="Proteomes" id="UP000285897"/>
    </source>
</evidence>
<evidence type="ECO:0000313" key="6">
    <source>
        <dbReference type="EMBL" id="RGN90500.1"/>
    </source>
</evidence>
<dbReference type="PROSITE" id="PS01124">
    <property type="entry name" value="HTH_ARAC_FAMILY_2"/>
    <property type="match status" value="1"/>
</dbReference>
<sequence>MSTQFFSFSDDTPFSTEAVLVNASSSHYEEDWPSIPHTHAFTELFYVSEGSGEFLIENQHFSIKKDDLIIVNPHIQHTEISLSASPLSYYTVGVDGISFSFHDQKEFQIFHYHQKHADLLFYFHSLFQELDEKNDGYEEICKHTLAILISQLRRFAVSDFQLFPSFHPSKECALVKRYLDSHYSDDINLEQLASLSHLNKYYLSHEFTRYYGISPISYLTHRRIEVCKNLLENTDHEISDIAHLAGFSSQSYLAQSFRKYCGMTAGEYRRSKKNQTI</sequence>
<keyword evidence="2" id="KW-0238">DNA-binding</keyword>
<evidence type="ECO:0000256" key="2">
    <source>
        <dbReference type="ARBA" id="ARBA00023125"/>
    </source>
</evidence>
<dbReference type="SMART" id="SM00342">
    <property type="entry name" value="HTH_ARAC"/>
    <property type="match status" value="1"/>
</dbReference>
<dbReference type="EMBL" id="QRSS01000009">
    <property type="protein sequence ID" value="RGQ04706.1"/>
    <property type="molecule type" value="Genomic_DNA"/>
</dbReference>
<dbReference type="InterPro" id="IPR018060">
    <property type="entry name" value="HTH_AraC"/>
</dbReference>
<feature type="domain" description="HTH araC/xylS-type" evidence="4">
    <location>
        <begin position="173"/>
        <end position="271"/>
    </location>
</feature>
<evidence type="ECO:0000313" key="11">
    <source>
        <dbReference type="Proteomes" id="UP000095409"/>
    </source>
</evidence>
<dbReference type="GeneID" id="79804500"/>
<dbReference type="Proteomes" id="UP000285897">
    <property type="component" value="Unassembled WGS sequence"/>
</dbReference>
<gene>
    <name evidence="5" type="primary">chbR</name>
    <name evidence="10" type="ORF">DW021_03355</name>
    <name evidence="9" type="ORF">DW222_00825</name>
    <name evidence="8" type="ORF">DWX77_00140</name>
    <name evidence="7" type="ORF">DWZ12_09050</name>
    <name evidence="6" type="ORF">DXB38_00465</name>
    <name evidence="5" type="ORF">ERS852394_00270</name>
</gene>
<name>A0A173X1Y8_9FIRM</name>
<reference evidence="12 13" key="2">
    <citation type="submission" date="2018-08" db="EMBL/GenBank/DDBJ databases">
        <title>A genome reference for cultivated species of the human gut microbiota.</title>
        <authorList>
            <person name="Zou Y."/>
            <person name="Xue W."/>
            <person name="Luo G."/>
        </authorList>
    </citation>
    <scope>NUCLEOTIDE SEQUENCE [LARGE SCALE GENOMIC DNA]</scope>
    <source>
        <strain evidence="8 15">AF21-24</strain>
        <strain evidence="7 13">AF29-2BH</strain>
        <strain evidence="10 16">AF37-6AC</strain>
        <strain evidence="9 14">AM18-2AC</strain>
        <strain evidence="6 12">OM03-6</strain>
    </source>
</reference>
<dbReference type="EMBL" id="QRJH01000001">
    <property type="protein sequence ID" value="RHH21014.1"/>
    <property type="molecule type" value="Genomic_DNA"/>
</dbReference>
<evidence type="ECO:0000313" key="13">
    <source>
        <dbReference type="Proteomes" id="UP000283585"/>
    </source>
</evidence>
<dbReference type="Proteomes" id="UP000283585">
    <property type="component" value="Unassembled WGS sequence"/>
</dbReference>
<dbReference type="InterPro" id="IPR037923">
    <property type="entry name" value="HTH-like"/>
</dbReference>
<dbReference type="PANTHER" id="PTHR43280">
    <property type="entry name" value="ARAC-FAMILY TRANSCRIPTIONAL REGULATOR"/>
    <property type="match status" value="1"/>
</dbReference>
<dbReference type="Pfam" id="PF12833">
    <property type="entry name" value="HTH_18"/>
    <property type="match status" value="1"/>
</dbReference>
<keyword evidence="1" id="KW-0805">Transcription regulation</keyword>
<dbReference type="Proteomes" id="UP000284242">
    <property type="component" value="Unassembled WGS sequence"/>
</dbReference>
<evidence type="ECO:0000313" key="8">
    <source>
        <dbReference type="EMBL" id="RGS76160.1"/>
    </source>
</evidence>
<dbReference type="InterPro" id="IPR009057">
    <property type="entry name" value="Homeodomain-like_sf"/>
</dbReference>
<evidence type="ECO:0000313" key="15">
    <source>
        <dbReference type="Proteomes" id="UP000284242"/>
    </source>
</evidence>
<dbReference type="SUPFAM" id="SSF51215">
    <property type="entry name" value="Regulatory protein AraC"/>
    <property type="match status" value="1"/>
</dbReference>
<dbReference type="InterPro" id="IPR014710">
    <property type="entry name" value="RmlC-like_jellyroll"/>
</dbReference>
<dbReference type="EMBL" id="CYZD01000001">
    <property type="protein sequence ID" value="CUN45340.1"/>
    <property type="molecule type" value="Genomic_DNA"/>
</dbReference>
<evidence type="ECO:0000313" key="5">
    <source>
        <dbReference type="EMBL" id="CUN45340.1"/>
    </source>
</evidence>
<dbReference type="Proteomes" id="UP000284024">
    <property type="component" value="Unassembled WGS sequence"/>
</dbReference>
<dbReference type="InterPro" id="IPR003313">
    <property type="entry name" value="AraC-bd"/>
</dbReference>
<dbReference type="Gene3D" id="2.60.120.10">
    <property type="entry name" value="Jelly Rolls"/>
    <property type="match status" value="1"/>
</dbReference>
<evidence type="ECO:0000313" key="9">
    <source>
        <dbReference type="EMBL" id="RHH21014.1"/>
    </source>
</evidence>
<protein>
    <submittedName>
        <fullName evidence="6">AraC family transcriptional regulator</fullName>
    </submittedName>
    <submittedName>
        <fullName evidence="5">Chb operon repressor</fullName>
    </submittedName>
</protein>
<dbReference type="Pfam" id="PF02311">
    <property type="entry name" value="AraC_binding"/>
    <property type="match status" value="1"/>
</dbReference>
<evidence type="ECO:0000313" key="10">
    <source>
        <dbReference type="EMBL" id="RHL49394.1"/>
    </source>
</evidence>
<dbReference type="EMBL" id="QSUZ01000001">
    <property type="protein sequence ID" value="RGN90500.1"/>
    <property type="molecule type" value="Genomic_DNA"/>
</dbReference>
<evidence type="ECO:0000256" key="1">
    <source>
        <dbReference type="ARBA" id="ARBA00023015"/>
    </source>
</evidence>
<dbReference type="SUPFAM" id="SSF46689">
    <property type="entry name" value="Homeodomain-like"/>
    <property type="match status" value="2"/>
</dbReference>
<dbReference type="GO" id="GO:0003700">
    <property type="term" value="F:DNA-binding transcription factor activity"/>
    <property type="evidence" value="ECO:0007669"/>
    <property type="project" value="InterPro"/>
</dbReference>
<evidence type="ECO:0000256" key="3">
    <source>
        <dbReference type="ARBA" id="ARBA00023163"/>
    </source>
</evidence>
<dbReference type="RefSeq" id="WP_005422221.1">
    <property type="nucleotide sequence ID" value="NZ_CYZD01000001.1"/>
</dbReference>